<accession>A0A4U0H9E8</accession>
<organism evidence="1 2">
    <name type="scientific">Sphingobacterium alkalisoli</name>
    <dbReference type="NCBI Taxonomy" id="1874115"/>
    <lineage>
        <taxon>Bacteria</taxon>
        <taxon>Pseudomonadati</taxon>
        <taxon>Bacteroidota</taxon>
        <taxon>Sphingobacteriia</taxon>
        <taxon>Sphingobacteriales</taxon>
        <taxon>Sphingobacteriaceae</taxon>
        <taxon>Sphingobacterium</taxon>
    </lineage>
</organism>
<dbReference type="Proteomes" id="UP000309872">
    <property type="component" value="Unassembled WGS sequence"/>
</dbReference>
<protein>
    <submittedName>
        <fullName evidence="1">Uncharacterized protein</fullName>
    </submittedName>
</protein>
<dbReference type="AlphaFoldDB" id="A0A4U0H9E8"/>
<gene>
    <name evidence="1" type="ORF">FAZ19_04185</name>
</gene>
<comment type="caution">
    <text evidence="1">The sequence shown here is derived from an EMBL/GenBank/DDBJ whole genome shotgun (WGS) entry which is preliminary data.</text>
</comment>
<name>A0A4U0H9E8_9SPHI</name>
<evidence type="ECO:0000313" key="2">
    <source>
        <dbReference type="Proteomes" id="UP000309872"/>
    </source>
</evidence>
<sequence length="107" mass="12125">MPIREAVIIFVKVCNKTTLILRKRGTTYHQPLTNLPLKKYYLHCGRTVIPHLQGDMRSHGEVNADLTWTYGKFGEKLVAFCALAKASPLRYSVEYDSIMAIGDDVLI</sequence>
<reference evidence="1 2" key="1">
    <citation type="submission" date="2019-04" db="EMBL/GenBank/DDBJ databases">
        <title>Sphingobacterium olei sp. nov., isolated from oil-contaminated soil.</title>
        <authorList>
            <person name="Liu B."/>
        </authorList>
    </citation>
    <scope>NUCLEOTIDE SEQUENCE [LARGE SCALE GENOMIC DNA]</scope>
    <source>
        <strain evidence="1 2">Y3L14</strain>
    </source>
</reference>
<dbReference type="EMBL" id="SUKA01000001">
    <property type="protein sequence ID" value="TJY68461.1"/>
    <property type="molecule type" value="Genomic_DNA"/>
</dbReference>
<keyword evidence="2" id="KW-1185">Reference proteome</keyword>
<proteinExistence type="predicted"/>
<dbReference type="RefSeq" id="WP_136819327.1">
    <property type="nucleotide sequence ID" value="NZ_BMJX01000001.1"/>
</dbReference>
<evidence type="ECO:0000313" key="1">
    <source>
        <dbReference type="EMBL" id="TJY68461.1"/>
    </source>
</evidence>